<evidence type="ECO:0000313" key="9">
    <source>
        <dbReference type="EMBL" id="PXX52014.1"/>
    </source>
</evidence>
<keyword evidence="9" id="KW-0762">Sugar transport</keyword>
<evidence type="ECO:0000256" key="3">
    <source>
        <dbReference type="ARBA" id="ARBA00022475"/>
    </source>
</evidence>
<dbReference type="InterPro" id="IPR035906">
    <property type="entry name" value="MetI-like_sf"/>
</dbReference>
<comment type="caution">
    <text evidence="9">The sequence shown here is derived from an EMBL/GenBank/DDBJ whole genome shotgun (WGS) entry which is preliminary data.</text>
</comment>
<keyword evidence="10" id="KW-1185">Reference proteome</keyword>
<dbReference type="PANTHER" id="PTHR43744">
    <property type="entry name" value="ABC TRANSPORTER PERMEASE PROTEIN MG189-RELATED-RELATED"/>
    <property type="match status" value="1"/>
</dbReference>
<feature type="transmembrane region" description="Helical" evidence="7">
    <location>
        <begin position="81"/>
        <end position="100"/>
    </location>
</feature>
<evidence type="ECO:0000256" key="5">
    <source>
        <dbReference type="ARBA" id="ARBA00022989"/>
    </source>
</evidence>
<sequence length="283" mass="31980">MNRKTKKNLNSIIFHTFAIGLGFIMIYPLLWLIASSFKSNATIFTDAYSLIPKEWNIIENYVSGWAGVGGVSFGVFFKNSLVVTLISTITCVFSSLFAAYALSRMEFFLSKFWFGCVMVTLMIPGQVMIVPQYIILKRLNLIDTTLVLILPWCFGGAFFIFLLIQFFRSIPVELDEAASIDGCGKIGILFKVLIPVVKPAIITSAIFAFYWSWQDFFQPLIFMNTTSKFTIPLALNMYLDPQSYNNYGGLFAMSWVSLIPIIIFFIIFQRYLVDGIASDGIKG</sequence>
<evidence type="ECO:0000256" key="6">
    <source>
        <dbReference type="ARBA" id="ARBA00023136"/>
    </source>
</evidence>
<feature type="transmembrane region" description="Helical" evidence="7">
    <location>
        <begin position="188"/>
        <end position="213"/>
    </location>
</feature>
<evidence type="ECO:0000256" key="2">
    <source>
        <dbReference type="ARBA" id="ARBA00022448"/>
    </source>
</evidence>
<evidence type="ECO:0000256" key="1">
    <source>
        <dbReference type="ARBA" id="ARBA00004651"/>
    </source>
</evidence>
<feature type="transmembrane region" description="Helical" evidence="7">
    <location>
        <begin position="12"/>
        <end position="34"/>
    </location>
</feature>
<dbReference type="AlphaFoldDB" id="A0A2V3Y213"/>
<feature type="transmembrane region" description="Helical" evidence="7">
    <location>
        <begin position="146"/>
        <end position="167"/>
    </location>
</feature>
<keyword evidence="5 7" id="KW-1133">Transmembrane helix</keyword>
<comment type="subcellular location">
    <subcellularLocation>
        <location evidence="1 7">Cell membrane</location>
        <topology evidence="1 7">Multi-pass membrane protein</topology>
    </subcellularLocation>
</comment>
<keyword evidence="3" id="KW-1003">Cell membrane</keyword>
<protein>
    <submittedName>
        <fullName evidence="9">Multiple sugar transport system permease protein</fullName>
    </submittedName>
</protein>
<keyword evidence="4 7" id="KW-0812">Transmembrane</keyword>
<dbReference type="GO" id="GO:0005886">
    <property type="term" value="C:plasma membrane"/>
    <property type="evidence" value="ECO:0007669"/>
    <property type="project" value="UniProtKB-SubCell"/>
</dbReference>
<feature type="transmembrane region" description="Helical" evidence="7">
    <location>
        <begin position="112"/>
        <end position="134"/>
    </location>
</feature>
<feature type="transmembrane region" description="Helical" evidence="7">
    <location>
        <begin position="247"/>
        <end position="268"/>
    </location>
</feature>
<organism evidence="9 10">
    <name type="scientific">Hungatella effluvii</name>
    <dbReference type="NCBI Taxonomy" id="1096246"/>
    <lineage>
        <taxon>Bacteria</taxon>
        <taxon>Bacillati</taxon>
        <taxon>Bacillota</taxon>
        <taxon>Clostridia</taxon>
        <taxon>Lachnospirales</taxon>
        <taxon>Lachnospiraceae</taxon>
        <taxon>Hungatella</taxon>
    </lineage>
</organism>
<dbReference type="SUPFAM" id="SSF161098">
    <property type="entry name" value="MetI-like"/>
    <property type="match status" value="1"/>
</dbReference>
<keyword evidence="2 7" id="KW-0813">Transport</keyword>
<keyword evidence="6 7" id="KW-0472">Membrane</keyword>
<evidence type="ECO:0000256" key="7">
    <source>
        <dbReference type="RuleBase" id="RU363032"/>
    </source>
</evidence>
<gene>
    <name evidence="9" type="ORF">DFR60_10899</name>
</gene>
<dbReference type="Pfam" id="PF00528">
    <property type="entry name" value="BPD_transp_1"/>
    <property type="match status" value="1"/>
</dbReference>
<proteinExistence type="inferred from homology"/>
<comment type="similarity">
    <text evidence="7">Belongs to the binding-protein-dependent transport system permease family.</text>
</comment>
<dbReference type="Proteomes" id="UP000248057">
    <property type="component" value="Unassembled WGS sequence"/>
</dbReference>
<dbReference type="PANTHER" id="PTHR43744:SF6">
    <property type="entry name" value="ABC TRANSPORTER PERMEASE PROTEIN YESQ-RELATED"/>
    <property type="match status" value="1"/>
</dbReference>
<dbReference type="PROSITE" id="PS50928">
    <property type="entry name" value="ABC_TM1"/>
    <property type="match status" value="1"/>
</dbReference>
<accession>A0A2V3Y213</accession>
<name>A0A2V3Y213_9FIRM</name>
<evidence type="ECO:0000256" key="4">
    <source>
        <dbReference type="ARBA" id="ARBA00022692"/>
    </source>
</evidence>
<dbReference type="GO" id="GO:0055085">
    <property type="term" value="P:transmembrane transport"/>
    <property type="evidence" value="ECO:0007669"/>
    <property type="project" value="InterPro"/>
</dbReference>
<evidence type="ECO:0000259" key="8">
    <source>
        <dbReference type="PROSITE" id="PS50928"/>
    </source>
</evidence>
<dbReference type="EMBL" id="QJKD01000008">
    <property type="protein sequence ID" value="PXX52014.1"/>
    <property type="molecule type" value="Genomic_DNA"/>
</dbReference>
<dbReference type="GeneID" id="86062503"/>
<dbReference type="InterPro" id="IPR000515">
    <property type="entry name" value="MetI-like"/>
</dbReference>
<reference evidence="9 10" key="1">
    <citation type="submission" date="2018-05" db="EMBL/GenBank/DDBJ databases">
        <title>Genomic Encyclopedia of Type Strains, Phase IV (KMG-IV): sequencing the most valuable type-strain genomes for metagenomic binning, comparative biology and taxonomic classification.</title>
        <authorList>
            <person name="Goeker M."/>
        </authorList>
    </citation>
    <scope>NUCLEOTIDE SEQUENCE [LARGE SCALE GENOMIC DNA]</scope>
    <source>
        <strain evidence="9 10">DSM 24995</strain>
    </source>
</reference>
<feature type="domain" description="ABC transmembrane type-1" evidence="8">
    <location>
        <begin position="77"/>
        <end position="268"/>
    </location>
</feature>
<dbReference type="RefSeq" id="WP_110323830.1">
    <property type="nucleotide sequence ID" value="NZ_QJKD01000008.1"/>
</dbReference>
<dbReference type="CDD" id="cd06261">
    <property type="entry name" value="TM_PBP2"/>
    <property type="match status" value="1"/>
</dbReference>
<evidence type="ECO:0000313" key="10">
    <source>
        <dbReference type="Proteomes" id="UP000248057"/>
    </source>
</evidence>
<dbReference type="Gene3D" id="1.10.3720.10">
    <property type="entry name" value="MetI-like"/>
    <property type="match status" value="1"/>
</dbReference>